<dbReference type="Proteomes" id="UP000295221">
    <property type="component" value="Unassembled WGS sequence"/>
</dbReference>
<dbReference type="InterPro" id="IPR035873">
    <property type="entry name" value="PhpC"/>
</dbReference>
<dbReference type="Gene3D" id="1.20.1090.10">
    <property type="entry name" value="Dehydroquinate synthase-like - alpha domain"/>
    <property type="match status" value="1"/>
</dbReference>
<comment type="caution">
    <text evidence="5">The sequence shown here is derived from an EMBL/GenBank/DDBJ whole genome shotgun (WGS) entry which is preliminary data.</text>
</comment>
<name>A0A4R2GIV9_9BACT</name>
<dbReference type="GO" id="GO:0017000">
    <property type="term" value="P:antibiotic biosynthetic process"/>
    <property type="evidence" value="ECO:0007669"/>
    <property type="project" value="InterPro"/>
</dbReference>
<feature type="domain" description="Alcohol dehydrogenase iron-type/glycerol dehydrogenase GldA" evidence="3">
    <location>
        <begin position="7"/>
        <end position="166"/>
    </location>
</feature>
<dbReference type="SUPFAM" id="SSF56796">
    <property type="entry name" value="Dehydroquinate synthase-like"/>
    <property type="match status" value="1"/>
</dbReference>
<dbReference type="InterPro" id="IPR056798">
    <property type="entry name" value="ADH_Fe_C"/>
</dbReference>
<dbReference type="InterPro" id="IPR001670">
    <property type="entry name" value="ADH_Fe/GldA"/>
</dbReference>
<dbReference type="FunFam" id="3.40.50.1970:FF:000003">
    <property type="entry name" value="Alcohol dehydrogenase, iron-containing"/>
    <property type="match status" value="1"/>
</dbReference>
<dbReference type="Gene3D" id="3.40.50.1970">
    <property type="match status" value="1"/>
</dbReference>
<dbReference type="OrthoDB" id="9801156at2"/>
<dbReference type="AlphaFoldDB" id="A0A4R2GIV9"/>
<dbReference type="GO" id="GO:0046872">
    <property type="term" value="F:metal ion binding"/>
    <property type="evidence" value="ECO:0007669"/>
    <property type="project" value="InterPro"/>
</dbReference>
<dbReference type="CDD" id="cd08182">
    <property type="entry name" value="HEPD"/>
    <property type="match status" value="1"/>
</dbReference>
<dbReference type="EMBL" id="SLWK01000006">
    <property type="protein sequence ID" value="TCO07872.1"/>
    <property type="molecule type" value="Genomic_DNA"/>
</dbReference>
<keyword evidence="6" id="KW-1185">Reference proteome</keyword>
<dbReference type="RefSeq" id="WP_132433777.1">
    <property type="nucleotide sequence ID" value="NZ_SLWK01000006.1"/>
</dbReference>
<comment type="similarity">
    <text evidence="1">Belongs to the iron-containing alcohol dehydrogenase family.</text>
</comment>
<gene>
    <name evidence="5" type="ORF">EV194_10612</name>
</gene>
<proteinExistence type="inferred from homology"/>
<reference evidence="5 6" key="1">
    <citation type="submission" date="2019-03" db="EMBL/GenBank/DDBJ databases">
        <title>Genomic Encyclopedia of Type Strains, Phase IV (KMG-IV): sequencing the most valuable type-strain genomes for metagenomic binning, comparative biology and taxonomic classification.</title>
        <authorList>
            <person name="Goeker M."/>
        </authorList>
    </citation>
    <scope>NUCLEOTIDE SEQUENCE [LARGE SCALE GENOMIC DNA]</scope>
    <source>
        <strain evidence="5 6">DSM 24179</strain>
    </source>
</reference>
<sequence>MHNAITYPGAIRELRFILKRIGAQKVFLVTGRNSYALSGAKSEIENQLSDFNCVEFKEFQVNPDLEDVEAGVKLFEKENCDVIIAVGGGSAIDVAKLINYYHHSSLEDLSANSLENKEFSPVSLICIPTTAGSGSEATHFAVIYVQNIKHSIADTKLMPVQTIIDPTLHYSQTPYQKAVSGIDAFAQAIESLWNVHSTDESVEYAEQAIKTIWLNLEKAVLENDENAHWALALGANLAGRAINITKTTAPHALSYGFTKALGLPHGHSVALSIPFFIKYHAGIQEAECNDNRGAGHVKQVIDRIAFLLDVQTEALSREVFLFFERLGVSVKFSELKISKQLFKEIAKGINYERLKNNPGKVDVQVLDALFEFNSAL</sequence>
<dbReference type="PANTHER" id="PTHR11496">
    <property type="entry name" value="ALCOHOL DEHYDROGENASE"/>
    <property type="match status" value="1"/>
</dbReference>
<evidence type="ECO:0000313" key="5">
    <source>
        <dbReference type="EMBL" id="TCO07872.1"/>
    </source>
</evidence>
<dbReference type="Pfam" id="PF25137">
    <property type="entry name" value="ADH_Fe_C"/>
    <property type="match status" value="1"/>
</dbReference>
<organism evidence="5 6">
    <name type="scientific">Natronoflexus pectinivorans</name>
    <dbReference type="NCBI Taxonomy" id="682526"/>
    <lineage>
        <taxon>Bacteria</taxon>
        <taxon>Pseudomonadati</taxon>
        <taxon>Bacteroidota</taxon>
        <taxon>Bacteroidia</taxon>
        <taxon>Marinilabiliales</taxon>
        <taxon>Marinilabiliaceae</taxon>
        <taxon>Natronoflexus</taxon>
    </lineage>
</organism>
<dbReference type="GO" id="GO:0004022">
    <property type="term" value="F:alcohol dehydrogenase (NAD+) activity"/>
    <property type="evidence" value="ECO:0007669"/>
    <property type="project" value="TreeGrafter"/>
</dbReference>
<evidence type="ECO:0000256" key="2">
    <source>
        <dbReference type="ARBA" id="ARBA00023002"/>
    </source>
</evidence>
<protein>
    <submittedName>
        <fullName evidence="5">Alcohol dehydrogenase class IV</fullName>
    </submittedName>
</protein>
<evidence type="ECO:0000313" key="6">
    <source>
        <dbReference type="Proteomes" id="UP000295221"/>
    </source>
</evidence>
<evidence type="ECO:0000256" key="1">
    <source>
        <dbReference type="ARBA" id="ARBA00007358"/>
    </source>
</evidence>
<dbReference type="PANTHER" id="PTHR11496:SF103">
    <property type="entry name" value="DEHYDROGENASE, PUTATIVE-RELATED"/>
    <property type="match status" value="1"/>
</dbReference>
<evidence type="ECO:0000259" key="4">
    <source>
        <dbReference type="Pfam" id="PF25137"/>
    </source>
</evidence>
<evidence type="ECO:0000259" key="3">
    <source>
        <dbReference type="Pfam" id="PF00465"/>
    </source>
</evidence>
<dbReference type="Pfam" id="PF00465">
    <property type="entry name" value="Fe-ADH"/>
    <property type="match status" value="1"/>
</dbReference>
<accession>A0A4R2GIV9</accession>
<dbReference type="InterPro" id="IPR039697">
    <property type="entry name" value="Alcohol_dehydrogenase_Fe"/>
</dbReference>
<keyword evidence="2" id="KW-0560">Oxidoreductase</keyword>
<feature type="domain" description="Fe-containing alcohol dehydrogenase-like C-terminal" evidence="4">
    <location>
        <begin position="178"/>
        <end position="370"/>
    </location>
</feature>